<dbReference type="InterPro" id="IPR039528">
    <property type="entry name" value="DPM1-like"/>
</dbReference>
<dbReference type="FunFam" id="3.90.550.10:FF:000122">
    <property type="entry name" value="Dolichol-phosphate mannosyltransferase subunit 1"/>
    <property type="match status" value="1"/>
</dbReference>
<reference evidence="5" key="1">
    <citation type="submission" date="2018-05" db="EMBL/GenBank/DDBJ databases">
        <authorList>
            <person name="Lanie J.A."/>
            <person name="Ng W.-L."/>
            <person name="Kazmierczak K.M."/>
            <person name="Andrzejewski T.M."/>
            <person name="Davidsen T.M."/>
            <person name="Wayne K.J."/>
            <person name="Tettelin H."/>
            <person name="Glass J.I."/>
            <person name="Rusch D."/>
            <person name="Podicherti R."/>
            <person name="Tsui H.-C.T."/>
            <person name="Winkler M.E."/>
        </authorList>
    </citation>
    <scope>NUCLEOTIDE SEQUENCE</scope>
</reference>
<feature type="domain" description="Glycosyltransferase 2-like" evidence="4">
    <location>
        <begin position="5"/>
        <end position="166"/>
    </location>
</feature>
<dbReference type="Pfam" id="PF00535">
    <property type="entry name" value="Glycos_transf_2"/>
    <property type="match status" value="1"/>
</dbReference>
<evidence type="ECO:0000256" key="1">
    <source>
        <dbReference type="ARBA" id="ARBA00006739"/>
    </source>
</evidence>
<evidence type="ECO:0000259" key="4">
    <source>
        <dbReference type="Pfam" id="PF00535"/>
    </source>
</evidence>
<dbReference type="EMBL" id="UINC01036996">
    <property type="protein sequence ID" value="SVB31815.1"/>
    <property type="molecule type" value="Genomic_DNA"/>
</dbReference>
<accession>A0A382D0G1</accession>
<proteinExistence type="inferred from homology"/>
<dbReference type="InterPro" id="IPR001173">
    <property type="entry name" value="Glyco_trans_2-like"/>
</dbReference>
<protein>
    <recommendedName>
        <fullName evidence="4">Glycosyltransferase 2-like domain-containing protein</fullName>
    </recommendedName>
</protein>
<evidence type="ECO:0000256" key="3">
    <source>
        <dbReference type="ARBA" id="ARBA00022679"/>
    </source>
</evidence>
<comment type="similarity">
    <text evidence="1">Belongs to the glycosyltransferase 2 family.</text>
</comment>
<dbReference type="PANTHER" id="PTHR43398:SF1">
    <property type="entry name" value="DOLICHOL-PHOSPHATE MANNOSYLTRANSFERASE SUBUNIT 1"/>
    <property type="match status" value="1"/>
</dbReference>
<dbReference type="GO" id="GO:0009247">
    <property type="term" value="P:glycolipid biosynthetic process"/>
    <property type="evidence" value="ECO:0007669"/>
    <property type="project" value="TreeGrafter"/>
</dbReference>
<name>A0A382D0G1_9ZZZZ</name>
<keyword evidence="2" id="KW-0328">Glycosyltransferase</keyword>
<dbReference type="AlphaFoldDB" id="A0A382D0G1"/>
<dbReference type="Gene3D" id="3.90.550.10">
    <property type="entry name" value="Spore Coat Polysaccharide Biosynthesis Protein SpsA, Chain A"/>
    <property type="match status" value="1"/>
</dbReference>
<evidence type="ECO:0000313" key="5">
    <source>
        <dbReference type="EMBL" id="SVB31815.1"/>
    </source>
</evidence>
<dbReference type="GO" id="GO:0004582">
    <property type="term" value="F:dolichyl-phosphate beta-D-mannosyltransferase activity"/>
    <property type="evidence" value="ECO:0007669"/>
    <property type="project" value="InterPro"/>
</dbReference>
<dbReference type="GO" id="GO:0016020">
    <property type="term" value="C:membrane"/>
    <property type="evidence" value="ECO:0007669"/>
    <property type="project" value="GOC"/>
</dbReference>
<organism evidence="5">
    <name type="scientific">marine metagenome</name>
    <dbReference type="NCBI Taxonomy" id="408172"/>
    <lineage>
        <taxon>unclassified sequences</taxon>
        <taxon>metagenomes</taxon>
        <taxon>ecological metagenomes</taxon>
    </lineage>
</organism>
<dbReference type="SUPFAM" id="SSF53448">
    <property type="entry name" value="Nucleotide-diphospho-sugar transferases"/>
    <property type="match status" value="1"/>
</dbReference>
<evidence type="ECO:0000256" key="2">
    <source>
        <dbReference type="ARBA" id="ARBA00022676"/>
    </source>
</evidence>
<dbReference type="InterPro" id="IPR029044">
    <property type="entry name" value="Nucleotide-diphossugar_trans"/>
</dbReference>
<keyword evidence="3" id="KW-0808">Transferase</keyword>
<gene>
    <name evidence="5" type="ORF">METZ01_LOCUS184669</name>
</gene>
<dbReference type="CDD" id="cd06442">
    <property type="entry name" value="DPM1_like"/>
    <property type="match status" value="1"/>
</dbReference>
<sequence length="237" mass="27499">MKILVISPTYNERKNVQSLVELILGKNPNYHLLIVDDNSPDGTADKVKELQIDYPNLHLASRPGKAGLGTAYIFGFKWALKHKYERIVQMDADLSHDPNDVPRLVKLLDDYDLIVGSRYIEGVSVVNWPIRRLMLSYGANMYSRIITGMPIKDSTGGFKAWRWKVLNEIDLNAVSSQGYSFQIEMNFRTWCKDFKIKEVPIIFVDRTIGESKMSKNIVYEAIFMVWRLRFWKLFSRV</sequence>
<dbReference type="PANTHER" id="PTHR43398">
    <property type="entry name" value="DOLICHOL-PHOSPHATE MANNOSYLTRANSFERASE SUBUNIT 1"/>
    <property type="match status" value="1"/>
</dbReference>